<evidence type="ECO:0000313" key="1">
    <source>
        <dbReference type="EMBL" id="CRX38918.1"/>
    </source>
</evidence>
<protein>
    <submittedName>
        <fullName evidence="1">Putative transposase remnant</fullName>
    </submittedName>
</protein>
<dbReference type="EMBL" id="CWGJ01000025">
    <property type="protein sequence ID" value="CRX38918.1"/>
    <property type="molecule type" value="Genomic_DNA"/>
</dbReference>
<keyword evidence="2" id="KW-1185">Reference proteome</keyword>
<proteinExistence type="predicted"/>
<reference evidence="2" key="1">
    <citation type="submission" date="2015-06" db="EMBL/GenBank/DDBJ databases">
        <authorList>
            <person name="Bertelli C."/>
        </authorList>
    </citation>
    <scope>NUCLEOTIDE SEQUENCE [LARGE SCALE GENOMIC DNA]</scope>
    <source>
        <strain evidence="2">CRIB-30</strain>
    </source>
</reference>
<dbReference type="AlphaFoldDB" id="A0A0H5DRR7"/>
<accession>A0A0H5DRR7</accession>
<dbReference type="Proteomes" id="UP000220251">
    <property type="component" value="Unassembled WGS sequence"/>
</dbReference>
<organism evidence="1 2">
    <name type="scientific">Estrella lausannensis</name>
    <dbReference type="NCBI Taxonomy" id="483423"/>
    <lineage>
        <taxon>Bacteria</taxon>
        <taxon>Pseudomonadati</taxon>
        <taxon>Chlamydiota</taxon>
        <taxon>Chlamydiia</taxon>
        <taxon>Parachlamydiales</taxon>
        <taxon>Candidatus Criblamydiaceae</taxon>
        <taxon>Estrella</taxon>
    </lineage>
</organism>
<name>A0A0H5DRR7_9BACT</name>
<gene>
    <name evidence="1" type="ORF">ELAC_1590</name>
</gene>
<evidence type="ECO:0000313" key="2">
    <source>
        <dbReference type="Proteomes" id="UP000220251"/>
    </source>
</evidence>
<sequence>MRYGEYTVSPKHCSLAYDVEEDFLDKVPGSDEMGSSLKVVSHKRFVENSSLEELVFVKGRINVSF</sequence>